<dbReference type="AlphaFoldDB" id="A0A366EJA5"/>
<evidence type="ECO:0000259" key="1">
    <source>
        <dbReference type="Pfam" id="PF06527"/>
    </source>
</evidence>
<comment type="caution">
    <text evidence="2">The sequence shown here is derived from an EMBL/GenBank/DDBJ whole genome shotgun (WGS) entry which is preliminary data.</text>
</comment>
<dbReference type="RefSeq" id="WP_113970819.1">
    <property type="nucleotide sequence ID" value="NZ_QNRJ01000018.1"/>
</dbReference>
<protein>
    <submittedName>
        <fullName evidence="2">TniQ protein</fullName>
    </submittedName>
</protein>
<dbReference type="OrthoDB" id="2585677at2"/>
<name>A0A366EJA5_9BACI</name>
<dbReference type="Proteomes" id="UP000252118">
    <property type="component" value="Unassembled WGS sequence"/>
</dbReference>
<evidence type="ECO:0000313" key="2">
    <source>
        <dbReference type="EMBL" id="RBP02056.1"/>
    </source>
</evidence>
<evidence type="ECO:0000313" key="3">
    <source>
        <dbReference type="Proteomes" id="UP000252118"/>
    </source>
</evidence>
<dbReference type="Pfam" id="PF06527">
    <property type="entry name" value="TniQ"/>
    <property type="match status" value="1"/>
</dbReference>
<feature type="domain" description="TniQ" evidence="1">
    <location>
        <begin position="4"/>
        <end position="134"/>
    </location>
</feature>
<dbReference type="EMBL" id="QNRJ01000018">
    <property type="protein sequence ID" value="RBP02056.1"/>
    <property type="molecule type" value="Genomic_DNA"/>
</dbReference>
<accession>A0A366EJA5</accession>
<gene>
    <name evidence="2" type="ORF">DET59_11826</name>
</gene>
<reference evidence="2 3" key="1">
    <citation type="submission" date="2018-06" db="EMBL/GenBank/DDBJ databases">
        <title>Freshwater and sediment microbial communities from various areas in North America, analyzing microbe dynamics in response to fracking.</title>
        <authorList>
            <person name="Lamendella R."/>
        </authorList>
    </citation>
    <scope>NUCLEOTIDE SEQUENCE [LARGE SCALE GENOMIC DNA]</scope>
    <source>
        <strain evidence="2 3">97B</strain>
    </source>
</reference>
<organism evidence="2 3">
    <name type="scientific">Rossellomorea aquimaris</name>
    <dbReference type="NCBI Taxonomy" id="189382"/>
    <lineage>
        <taxon>Bacteria</taxon>
        <taxon>Bacillati</taxon>
        <taxon>Bacillota</taxon>
        <taxon>Bacilli</taxon>
        <taxon>Bacillales</taxon>
        <taxon>Bacillaceae</taxon>
        <taxon>Rossellomorea</taxon>
    </lineage>
</organism>
<proteinExistence type="predicted"/>
<sequence>MLLFYPKPYPQETLLSFIYRVAREHEMSNLDWVFQLIEEELSIDLKPERVNWVFGDELKSISDFLGITLEVAEKLTLYHHFESNNKEIRKQSRSFWFLSKKSRYCPKCLKLRGYQKKSWISCHSIICIEHKTLLLDSCNRCNNIQNTKSIIQDECSKCKNKLSNSPIRPKYPDVLIKYQQLLNEIHENNNLVSPLAWIHDPPTYLKTLDFLALWAVKMIPRNEFSMPKNNLHFTGNILDRHHLKNFRTIEQVACLYGYVFKIISNWPYNFNEFINIAKKNEDNYYLKSFIKYGLPRIINTPLWEISKEFTNYIAIDKGLSPSNHIRSDEVKFLYPGFNGSITNSNQIKFHKIRYYDFEFTLIKQEEIDSFMCHFEKSYSKEELRERWGTSPKATYSILNNHLIEDAFTYKSGSAYCWVIPKSSVFQFDKKVKQASIEGIDDNPINFNHAVEWVGPEKTHFIIRNILNGSIKFTCNSNEISKLILDKRDLYFLIKDIILRDCEKSKVISYRDIGILLGIKRSDIQYWIESGRFGEIDHRMTEAIPFVNFMDFHKRFITTLELSLQLNLQIKQVIKRYTRGKLTSISGPKIKDGKRLLFLRQQ</sequence>
<dbReference type="InterPro" id="IPR009492">
    <property type="entry name" value="TniQ"/>
</dbReference>